<evidence type="ECO:0000313" key="1">
    <source>
        <dbReference type="EMBL" id="MBE3002253.1"/>
    </source>
</evidence>
<dbReference type="GO" id="GO:0008168">
    <property type="term" value="F:methyltransferase activity"/>
    <property type="evidence" value="ECO:0007669"/>
    <property type="project" value="UniProtKB-KW"/>
</dbReference>
<keyword evidence="1" id="KW-0808">Transferase</keyword>
<dbReference type="EMBL" id="JADBGI010000038">
    <property type="protein sequence ID" value="MBE3002253.1"/>
    <property type="molecule type" value="Genomic_DNA"/>
</dbReference>
<dbReference type="SUPFAM" id="SSF53335">
    <property type="entry name" value="S-adenosyl-L-methionine-dependent methyltransferases"/>
    <property type="match status" value="1"/>
</dbReference>
<dbReference type="Proteomes" id="UP000806528">
    <property type="component" value="Unassembled WGS sequence"/>
</dbReference>
<accession>A0ABR9PEJ7</accession>
<dbReference type="InterPro" id="IPR029063">
    <property type="entry name" value="SAM-dependent_MTases_sf"/>
</dbReference>
<keyword evidence="2" id="KW-1185">Reference proteome</keyword>
<name>A0ABR9PEJ7_9ACTN</name>
<protein>
    <submittedName>
        <fullName evidence="1">SAM-dependent methyltransferase</fullName>
    </submittedName>
</protein>
<dbReference type="GO" id="GO:0032259">
    <property type="term" value="P:methylation"/>
    <property type="evidence" value="ECO:0007669"/>
    <property type="project" value="UniProtKB-KW"/>
</dbReference>
<organism evidence="1 2">
    <name type="scientific">Nocardiopsis coralli</name>
    <dbReference type="NCBI Taxonomy" id="2772213"/>
    <lineage>
        <taxon>Bacteria</taxon>
        <taxon>Bacillati</taxon>
        <taxon>Actinomycetota</taxon>
        <taxon>Actinomycetes</taxon>
        <taxon>Streptosporangiales</taxon>
        <taxon>Nocardiopsidaceae</taxon>
        <taxon>Nocardiopsis</taxon>
    </lineage>
</organism>
<dbReference type="Pfam" id="PF04672">
    <property type="entry name" value="Methyltransf_19"/>
    <property type="match status" value="1"/>
</dbReference>
<comment type="caution">
    <text evidence="1">The sequence shown here is derived from an EMBL/GenBank/DDBJ whole genome shotgun (WGS) entry which is preliminary data.</text>
</comment>
<reference evidence="1 2" key="1">
    <citation type="submission" date="2020-09" db="EMBL/GenBank/DDBJ databases">
        <title>Diversity and distribution of actinomycetes associated with coral in the coast of Hainan.</title>
        <authorList>
            <person name="Li F."/>
        </authorList>
    </citation>
    <scope>NUCLEOTIDE SEQUENCE [LARGE SCALE GENOMIC DNA]</scope>
    <source>
        <strain evidence="1 2">HNM0947</strain>
    </source>
</reference>
<dbReference type="PIRSF" id="PIRSF017393">
    <property type="entry name" value="MTase_SAV2177"/>
    <property type="match status" value="1"/>
</dbReference>
<dbReference type="Gene3D" id="3.40.50.150">
    <property type="entry name" value="Vaccinia Virus protein VP39"/>
    <property type="match status" value="1"/>
</dbReference>
<dbReference type="InterPro" id="IPR006764">
    <property type="entry name" value="SAM_dep_MeTrfase_SAV2177_type"/>
</dbReference>
<evidence type="ECO:0000313" key="2">
    <source>
        <dbReference type="Proteomes" id="UP000806528"/>
    </source>
</evidence>
<gene>
    <name evidence="1" type="ORF">IDM40_26655</name>
</gene>
<sequence length="262" mass="28230">MADLPPIDTTVAHSARVWNYWLGGKDHYPVDREVGDFVLQAYPEMVAAARADRGFLVRAVTFLAGEAGIDQFLDVGTGLPTHNNTHEVAQAVSPGARVVYVDNDPMVLSHARALLTGPDVHDVRYVDADLHDPEEVLGAARAYLDFDRPIGLTVLGTMGHTADDERAYAAVRTYVDALPAGSHLALCDGSNTSEPMVEAARRWNETAALPYHLRSPEQIAGFFAGLELVDPGVVPASLWRPPAAEVGAPEPVDQYCGVARKP</sequence>
<proteinExistence type="predicted"/>
<keyword evidence="1" id="KW-0489">Methyltransferase</keyword>
<dbReference type="RefSeq" id="WP_193124839.1">
    <property type="nucleotide sequence ID" value="NZ_JADBGI010000038.1"/>
</dbReference>